<evidence type="ECO:0000313" key="1">
    <source>
        <dbReference type="EMBL" id="CAB5379382.1"/>
    </source>
</evidence>
<name>A0A915ZJ31_9GLOM</name>
<dbReference type="AlphaFoldDB" id="A0A915ZJ31"/>
<proteinExistence type="predicted"/>
<accession>A0A915ZJ31</accession>
<comment type="caution">
    <text evidence="1">The sequence shown here is derived from an EMBL/GenBank/DDBJ whole genome shotgun (WGS) entry which is preliminary data.</text>
</comment>
<dbReference type="Proteomes" id="UP000684084">
    <property type="component" value="Unassembled WGS sequence"/>
</dbReference>
<protein>
    <recommendedName>
        <fullName evidence="3">Serine-threonine/tyrosine-protein kinase catalytic domain-containing protein</fullName>
    </recommendedName>
</protein>
<reference evidence="1" key="1">
    <citation type="submission" date="2020-05" db="EMBL/GenBank/DDBJ databases">
        <authorList>
            <person name="Rincon C."/>
            <person name="Sanders R I."/>
            <person name="Robbins C."/>
            <person name="Chaturvedi A."/>
        </authorList>
    </citation>
    <scope>NUCLEOTIDE SEQUENCE</scope>
    <source>
        <strain evidence="1">CHB12</strain>
    </source>
</reference>
<sequence length="110" mass="13102">MKQCWDSNPNNRPIATRVLKFIRSFIDSYRNVVNDALDFKKVRLSEIEKQFKAAEEYRKSRLILYNENERSTIHPQAFYTSRLLNQFTKDLPKNDNINNNSVEVIDFTNL</sequence>
<evidence type="ECO:0008006" key="3">
    <source>
        <dbReference type="Google" id="ProtNLM"/>
    </source>
</evidence>
<gene>
    <name evidence="1" type="ORF">CHRIB12_LOCUS16606</name>
</gene>
<evidence type="ECO:0000313" key="2">
    <source>
        <dbReference type="Proteomes" id="UP000684084"/>
    </source>
</evidence>
<dbReference type="OrthoDB" id="10358074at2759"/>
<dbReference type="EMBL" id="CAGKOT010000040">
    <property type="protein sequence ID" value="CAB5379382.1"/>
    <property type="molecule type" value="Genomic_DNA"/>
</dbReference>
<organism evidence="1 2">
    <name type="scientific">Rhizophagus irregularis</name>
    <dbReference type="NCBI Taxonomy" id="588596"/>
    <lineage>
        <taxon>Eukaryota</taxon>
        <taxon>Fungi</taxon>
        <taxon>Fungi incertae sedis</taxon>
        <taxon>Mucoromycota</taxon>
        <taxon>Glomeromycotina</taxon>
        <taxon>Glomeromycetes</taxon>
        <taxon>Glomerales</taxon>
        <taxon>Glomeraceae</taxon>
        <taxon>Rhizophagus</taxon>
    </lineage>
</organism>